<dbReference type="Gene3D" id="3.30.360.10">
    <property type="entry name" value="Dihydrodipicolinate Reductase, domain 2"/>
    <property type="match status" value="1"/>
</dbReference>
<comment type="catalytic activity">
    <reaction evidence="5">
        <text>D-xylose + NADP(+) = D-xylono-1,5-lactone + NADPH + H(+)</text>
        <dbReference type="Rhea" id="RHEA:22000"/>
        <dbReference type="ChEBI" id="CHEBI:15378"/>
        <dbReference type="ChEBI" id="CHEBI:15867"/>
        <dbReference type="ChEBI" id="CHEBI:53455"/>
        <dbReference type="ChEBI" id="CHEBI:57783"/>
        <dbReference type="ChEBI" id="CHEBI:58349"/>
        <dbReference type="EC" id="1.1.1.179"/>
    </reaction>
</comment>
<dbReference type="Gene3D" id="3.40.50.720">
    <property type="entry name" value="NAD(P)-binding Rossmann-like Domain"/>
    <property type="match status" value="1"/>
</dbReference>
<name>A0A9W4UUU3_9PLEO</name>
<comment type="caution">
    <text evidence="8">The sequence shown here is derived from an EMBL/GenBank/DDBJ whole genome shotgun (WGS) entry which is preliminary data.</text>
</comment>
<dbReference type="SUPFAM" id="SSF51735">
    <property type="entry name" value="NAD(P)-binding Rossmann-fold domains"/>
    <property type="match status" value="1"/>
</dbReference>
<dbReference type="EMBL" id="CAOQHR010000011">
    <property type="protein sequence ID" value="CAI6341351.1"/>
    <property type="molecule type" value="Genomic_DNA"/>
</dbReference>
<evidence type="ECO:0000256" key="4">
    <source>
        <dbReference type="ARBA" id="ARBA00042988"/>
    </source>
</evidence>
<dbReference type="PANTHER" id="PTHR22604">
    <property type="entry name" value="OXIDOREDUCTASES"/>
    <property type="match status" value="1"/>
</dbReference>
<comment type="similarity">
    <text evidence="1">Belongs to the Gfo/Idh/MocA family.</text>
</comment>
<dbReference type="PANTHER" id="PTHR22604:SF105">
    <property type="entry name" value="TRANS-1,2-DIHYDROBENZENE-1,2-DIOL DEHYDROGENASE"/>
    <property type="match status" value="1"/>
</dbReference>
<keyword evidence="9" id="KW-1185">Reference proteome</keyword>
<keyword evidence="2" id="KW-0560">Oxidoreductase</keyword>
<evidence type="ECO:0000256" key="3">
    <source>
        <dbReference type="ARBA" id="ARBA00038984"/>
    </source>
</evidence>
<dbReference type="InterPro" id="IPR036291">
    <property type="entry name" value="NAD(P)-bd_dom_sf"/>
</dbReference>
<evidence type="ECO:0000313" key="8">
    <source>
        <dbReference type="EMBL" id="CAI6341351.1"/>
    </source>
</evidence>
<dbReference type="EC" id="1.1.1.179" evidence="3"/>
<dbReference type="Proteomes" id="UP001152607">
    <property type="component" value="Unassembled WGS sequence"/>
</dbReference>
<dbReference type="SUPFAM" id="SSF55347">
    <property type="entry name" value="Glyceraldehyde-3-phosphate dehydrogenase-like, C-terminal domain"/>
    <property type="match status" value="1"/>
</dbReference>
<dbReference type="OrthoDB" id="6417021at2759"/>
<feature type="domain" description="Gfo/Idh/MocA-like oxidoreductase N-terminal" evidence="6">
    <location>
        <begin position="28"/>
        <end position="132"/>
    </location>
</feature>
<protein>
    <recommendedName>
        <fullName evidence="3">D-xylose 1-dehydrogenase (NADP(+), D-xylono-1,5-lactone-forming)</fullName>
        <ecNumber evidence="3">1.1.1.179</ecNumber>
    </recommendedName>
    <alternativeName>
        <fullName evidence="4">D-xylose-NADP dehydrogenase</fullName>
    </alternativeName>
</protein>
<gene>
    <name evidence="8" type="ORF">PDIGIT_LOCUS14547</name>
</gene>
<evidence type="ECO:0000313" key="9">
    <source>
        <dbReference type="Proteomes" id="UP001152607"/>
    </source>
</evidence>
<feature type="domain" description="GFO/IDH/MocA-like oxidoreductase" evidence="7">
    <location>
        <begin position="186"/>
        <end position="265"/>
    </location>
</feature>
<dbReference type="GO" id="GO:0047837">
    <property type="term" value="F:D-xylose 1-dehydrogenase (NADP+) activity"/>
    <property type="evidence" value="ECO:0007669"/>
    <property type="project" value="UniProtKB-EC"/>
</dbReference>
<dbReference type="InterPro" id="IPR055170">
    <property type="entry name" value="GFO_IDH_MocA-like_dom"/>
</dbReference>
<dbReference type="AlphaFoldDB" id="A0A9W4UUU3"/>
<organism evidence="8 9">
    <name type="scientific">Periconia digitata</name>
    <dbReference type="NCBI Taxonomy" id="1303443"/>
    <lineage>
        <taxon>Eukaryota</taxon>
        <taxon>Fungi</taxon>
        <taxon>Dikarya</taxon>
        <taxon>Ascomycota</taxon>
        <taxon>Pezizomycotina</taxon>
        <taxon>Dothideomycetes</taxon>
        <taxon>Pleosporomycetidae</taxon>
        <taxon>Pleosporales</taxon>
        <taxon>Massarineae</taxon>
        <taxon>Periconiaceae</taxon>
        <taxon>Periconia</taxon>
    </lineage>
</organism>
<dbReference type="GO" id="GO:0000166">
    <property type="term" value="F:nucleotide binding"/>
    <property type="evidence" value="ECO:0007669"/>
    <property type="project" value="InterPro"/>
</dbReference>
<dbReference type="InterPro" id="IPR050984">
    <property type="entry name" value="Gfo/Idh/MocA_domain"/>
</dbReference>
<evidence type="ECO:0000256" key="2">
    <source>
        <dbReference type="ARBA" id="ARBA00023002"/>
    </source>
</evidence>
<sequence>MSSLFEFVARVRQTASPPETPKAANTLKFGLLGAATIALTALIKPAKSHPEVVIQAIAARDKQRAVAYAKKHGIPHVKDSYEALLDDPSIDAVYIPLPASSHYEWALKAISKGKHVLLEKPAVVNAVEAERLFWSPLLQEPNAPILLEAMHFRFQPVWQHFLSLVDRTNINLVTAVAKLPSHMIPSDGNKFEYDMGGGNMLDLGSYPMYAVRQVMDAEPEECTKCTVRLSPAPRELCDEAADARFLFSGGRIGQITTDLQASVTTIPTFNIKVSHKEVTVEDKSLPDGRNKTCVRNIVLNNFLVAAVWHRIDIEDEFIIREKEGGRVVRRWSEKQSKKIYTFNDAGIDQPGEPFWTSYRHQLEQFVNKIRGREGSGLWVSNEDSIAQAKMIDMAYERSGLPLRPTSKFH</sequence>
<dbReference type="InterPro" id="IPR000683">
    <property type="entry name" value="Gfo/Idh/MocA-like_OxRdtase_N"/>
</dbReference>
<evidence type="ECO:0000259" key="6">
    <source>
        <dbReference type="Pfam" id="PF01408"/>
    </source>
</evidence>
<dbReference type="Pfam" id="PF01408">
    <property type="entry name" value="GFO_IDH_MocA"/>
    <property type="match status" value="1"/>
</dbReference>
<evidence type="ECO:0000256" key="5">
    <source>
        <dbReference type="ARBA" id="ARBA00049233"/>
    </source>
</evidence>
<evidence type="ECO:0000259" key="7">
    <source>
        <dbReference type="Pfam" id="PF22725"/>
    </source>
</evidence>
<evidence type="ECO:0000256" key="1">
    <source>
        <dbReference type="ARBA" id="ARBA00010928"/>
    </source>
</evidence>
<reference evidence="8" key="1">
    <citation type="submission" date="2023-01" db="EMBL/GenBank/DDBJ databases">
        <authorList>
            <person name="Van Ghelder C."/>
            <person name="Rancurel C."/>
        </authorList>
    </citation>
    <scope>NUCLEOTIDE SEQUENCE</scope>
    <source>
        <strain evidence="8">CNCM I-4278</strain>
    </source>
</reference>
<dbReference type="Pfam" id="PF22725">
    <property type="entry name" value="GFO_IDH_MocA_C3"/>
    <property type="match status" value="1"/>
</dbReference>
<proteinExistence type="inferred from homology"/>
<accession>A0A9W4UUU3</accession>